<evidence type="ECO:0000256" key="2">
    <source>
        <dbReference type="SAM" id="MobiDB-lite"/>
    </source>
</evidence>
<protein>
    <submittedName>
        <fullName evidence="3">Uncharacterized protein</fullName>
    </submittedName>
</protein>
<name>A0A8C4QDR2_EPTBU</name>
<reference evidence="3" key="1">
    <citation type="submission" date="2025-08" db="UniProtKB">
        <authorList>
            <consortium name="Ensembl"/>
        </authorList>
    </citation>
    <scope>IDENTIFICATION</scope>
</reference>
<proteinExistence type="predicted"/>
<feature type="coiled-coil region" evidence="1">
    <location>
        <begin position="97"/>
        <end position="165"/>
    </location>
</feature>
<feature type="compositionally biased region" description="Basic and acidic residues" evidence="2">
    <location>
        <begin position="230"/>
        <end position="239"/>
    </location>
</feature>
<dbReference type="AlphaFoldDB" id="A0A8C4QDR2"/>
<dbReference type="Proteomes" id="UP000694388">
    <property type="component" value="Unplaced"/>
</dbReference>
<feature type="region of interest" description="Disordered" evidence="2">
    <location>
        <begin position="222"/>
        <end position="243"/>
    </location>
</feature>
<reference evidence="3" key="2">
    <citation type="submission" date="2025-09" db="UniProtKB">
        <authorList>
            <consortium name="Ensembl"/>
        </authorList>
    </citation>
    <scope>IDENTIFICATION</scope>
</reference>
<dbReference type="Ensembl" id="ENSEBUT00000013835.1">
    <property type="protein sequence ID" value="ENSEBUP00000013259.1"/>
    <property type="gene ID" value="ENSEBUG00000008381.1"/>
</dbReference>
<keyword evidence="4" id="KW-1185">Reference proteome</keyword>
<evidence type="ECO:0000313" key="4">
    <source>
        <dbReference type="Proteomes" id="UP000694388"/>
    </source>
</evidence>
<keyword evidence="1" id="KW-0175">Coiled coil</keyword>
<evidence type="ECO:0000256" key="1">
    <source>
        <dbReference type="SAM" id="Coils"/>
    </source>
</evidence>
<accession>A0A8C4QDR2</accession>
<feature type="region of interest" description="Disordered" evidence="2">
    <location>
        <begin position="68"/>
        <end position="88"/>
    </location>
</feature>
<evidence type="ECO:0000313" key="3">
    <source>
        <dbReference type="Ensembl" id="ENSEBUP00000013259.1"/>
    </source>
</evidence>
<organism evidence="3 4">
    <name type="scientific">Eptatretus burgeri</name>
    <name type="common">Inshore hagfish</name>
    <dbReference type="NCBI Taxonomy" id="7764"/>
    <lineage>
        <taxon>Eukaryota</taxon>
        <taxon>Metazoa</taxon>
        <taxon>Chordata</taxon>
        <taxon>Craniata</taxon>
        <taxon>Vertebrata</taxon>
        <taxon>Cyclostomata</taxon>
        <taxon>Myxini</taxon>
        <taxon>Myxiniformes</taxon>
        <taxon>Myxinidae</taxon>
        <taxon>Eptatretinae</taxon>
        <taxon>Eptatretus</taxon>
    </lineage>
</organism>
<sequence length="299" mass="34785">MRIKYLHRLINEADIKISKQSKLIQSQAVELELSRPHIERFSKLQVQLNAADSQLKFEIVSRTITQGQNEPLQKQHAQQKHALEKENTRGDLLSPSLERLQNEISKSEKQFQEKLAAYQRRVADLEAQLHFSKKDMLAKETSYKLQEQEKRINILHRQINEADVKILKQAKLIQSQAVELEQCRPPSELLRKFQVQLSEVNLQLKIERVSRTIAERNNESLYQQHARAQRALEAEKSRGDQLSQSLESLHHQMESSKKHYHETLTATQRRVDDFEAQLLSAKKVLSASKASLNLIHNKK</sequence>